<gene>
    <name evidence="2" type="ORF">DAT39_019528</name>
</gene>
<keyword evidence="3" id="KW-1185">Reference proteome</keyword>
<evidence type="ECO:0000256" key="1">
    <source>
        <dbReference type="SAM" id="MobiDB-lite"/>
    </source>
</evidence>
<name>A0A8J4T8D2_CLAMG</name>
<comment type="caution">
    <text evidence="2">The sequence shown here is derived from an EMBL/GenBank/DDBJ whole genome shotgun (WGS) entry which is preliminary data.</text>
</comment>
<dbReference type="AlphaFoldDB" id="A0A8J4T8D2"/>
<dbReference type="EMBL" id="QNUK01000652">
    <property type="protein sequence ID" value="KAF5890770.1"/>
    <property type="molecule type" value="Genomic_DNA"/>
</dbReference>
<organism evidence="2 3">
    <name type="scientific">Clarias magur</name>
    <name type="common">Asian catfish</name>
    <name type="synonym">Macropteronotus magur</name>
    <dbReference type="NCBI Taxonomy" id="1594786"/>
    <lineage>
        <taxon>Eukaryota</taxon>
        <taxon>Metazoa</taxon>
        <taxon>Chordata</taxon>
        <taxon>Craniata</taxon>
        <taxon>Vertebrata</taxon>
        <taxon>Euteleostomi</taxon>
        <taxon>Actinopterygii</taxon>
        <taxon>Neopterygii</taxon>
        <taxon>Teleostei</taxon>
        <taxon>Ostariophysi</taxon>
        <taxon>Siluriformes</taxon>
        <taxon>Clariidae</taxon>
        <taxon>Clarias</taxon>
    </lineage>
</organism>
<evidence type="ECO:0000313" key="2">
    <source>
        <dbReference type="EMBL" id="KAF5890770.1"/>
    </source>
</evidence>
<reference evidence="2" key="1">
    <citation type="submission" date="2020-07" db="EMBL/GenBank/DDBJ databases">
        <title>Clarias magur genome sequencing, assembly and annotation.</title>
        <authorList>
            <person name="Kushwaha B."/>
            <person name="Kumar R."/>
            <person name="Das P."/>
            <person name="Joshi C.G."/>
            <person name="Kumar D."/>
            <person name="Nagpure N.S."/>
            <person name="Pandey M."/>
            <person name="Agarwal S."/>
            <person name="Srivastava S."/>
            <person name="Singh M."/>
            <person name="Sahoo L."/>
            <person name="Jayasankar P."/>
            <person name="Meher P.K."/>
            <person name="Koringa P.G."/>
            <person name="Iquebal M.A."/>
            <person name="Das S.P."/>
            <person name="Bit A."/>
            <person name="Patnaik S."/>
            <person name="Patel N."/>
            <person name="Shah T.M."/>
            <person name="Hinsu A."/>
            <person name="Jena J.K."/>
        </authorList>
    </citation>
    <scope>NUCLEOTIDE SEQUENCE</scope>
    <source>
        <strain evidence="2">CIFAMagur01</strain>
        <tissue evidence="2">Testis</tissue>
    </source>
</reference>
<dbReference type="Proteomes" id="UP000727407">
    <property type="component" value="Unassembled WGS sequence"/>
</dbReference>
<accession>A0A8J4T8D2</accession>
<feature type="region of interest" description="Disordered" evidence="1">
    <location>
        <begin position="33"/>
        <end position="60"/>
    </location>
</feature>
<sequence length="60" mass="6860">LCEDVKAETSDRGTSETSEVYVKKEETLELNISNHEDNLDNTPEVISIKEEEDPDHKENL</sequence>
<feature type="non-terminal residue" evidence="2">
    <location>
        <position position="60"/>
    </location>
</feature>
<protein>
    <submittedName>
        <fullName evidence="2">Histone-lysine N-methyltransferase PRDM9-like</fullName>
    </submittedName>
</protein>
<proteinExistence type="predicted"/>
<feature type="non-terminal residue" evidence="2">
    <location>
        <position position="1"/>
    </location>
</feature>
<evidence type="ECO:0000313" key="3">
    <source>
        <dbReference type="Proteomes" id="UP000727407"/>
    </source>
</evidence>